<organism evidence="1 2">
    <name type="scientific">Phaeocystidibacter marisrubri</name>
    <dbReference type="NCBI Taxonomy" id="1577780"/>
    <lineage>
        <taxon>Bacteria</taxon>
        <taxon>Pseudomonadati</taxon>
        <taxon>Bacteroidota</taxon>
        <taxon>Flavobacteriia</taxon>
        <taxon>Flavobacteriales</taxon>
        <taxon>Phaeocystidibacteraceae</taxon>
        <taxon>Phaeocystidibacter</taxon>
    </lineage>
</organism>
<dbReference type="GO" id="GO:0030288">
    <property type="term" value="C:outer membrane-bounded periplasmic space"/>
    <property type="evidence" value="ECO:0007669"/>
    <property type="project" value="InterPro"/>
</dbReference>
<dbReference type="InterPro" id="IPR011990">
    <property type="entry name" value="TPR-like_helical_dom_sf"/>
</dbReference>
<dbReference type="Gene3D" id="3.40.50.10610">
    <property type="entry name" value="ABC-type transport auxiliary lipoprotein component"/>
    <property type="match status" value="1"/>
</dbReference>
<dbReference type="SUPFAM" id="SSF48452">
    <property type="entry name" value="TPR-like"/>
    <property type="match status" value="1"/>
</dbReference>
<keyword evidence="2" id="KW-1185">Reference proteome</keyword>
<dbReference type="RefSeq" id="WP_151691671.1">
    <property type="nucleotide sequence ID" value="NZ_BMGX01000002.1"/>
</dbReference>
<evidence type="ECO:0008006" key="3">
    <source>
        <dbReference type="Google" id="ProtNLM"/>
    </source>
</evidence>
<proteinExistence type="predicted"/>
<dbReference type="InterPro" id="IPR005534">
    <property type="entry name" value="Curli_assmbl/transp-comp_CsgG"/>
</dbReference>
<dbReference type="Pfam" id="PF03783">
    <property type="entry name" value="CsgG"/>
    <property type="match status" value="1"/>
</dbReference>
<sequence>MKNYYIILPLLILSIFLSACSGSKKMFKRGQELEEAGMYEQAALAYMDALRRDNDNIEALIALKSTAQIVVDEKYGEFFRAVQGGDDKLAIQSYREAESFRERLSQYNVNIARPAGHEADYEQARDRYCEVRYQEGRSALGAKEFSKAEAIFREINALKSDFKDVPQLLRLSQARPLYNSAMEAFDARKYRLAYRLFDQLESQHGEFENSANLKATALRNGQFGLGLMNFENHTNYGGVEALISSRVTRILQEKNDPFLKLIDRSMISQLTDEQIRAMQGQSDPTTAAEAGKLVGARAILVGELVSMSVEEGNMQRSRRPGYIGRNVTRTNSEGERYTVMTYSKVWYYHVEQASKVNAIFQFKLVDVETGEILATNAINVSEDDQVEYAQYNGETRFLYMGDWTTMDRDKEGDRVLNDSRNKRTLDNQLRARTQLNSIEDMKESVFNKISEQVASEVYNSYMNIQD</sequence>
<dbReference type="Gene3D" id="1.25.40.10">
    <property type="entry name" value="Tetratricopeptide repeat domain"/>
    <property type="match status" value="1"/>
</dbReference>
<dbReference type="AlphaFoldDB" id="A0A6L3ZIV4"/>
<evidence type="ECO:0000313" key="1">
    <source>
        <dbReference type="EMBL" id="KAB2817100.1"/>
    </source>
</evidence>
<protein>
    <recommendedName>
        <fullName evidence="3">Curli production assembly/transport component CsgG</fullName>
    </recommendedName>
</protein>
<dbReference type="PROSITE" id="PS51257">
    <property type="entry name" value="PROKAR_LIPOPROTEIN"/>
    <property type="match status" value="1"/>
</dbReference>
<evidence type="ECO:0000313" key="2">
    <source>
        <dbReference type="Proteomes" id="UP000484164"/>
    </source>
</evidence>
<dbReference type="OrthoDB" id="979378at2"/>
<accession>A0A6L3ZIV4</accession>
<comment type="caution">
    <text evidence="1">The sequence shown here is derived from an EMBL/GenBank/DDBJ whole genome shotgun (WGS) entry which is preliminary data.</text>
</comment>
<name>A0A6L3ZIV4_9FLAO</name>
<dbReference type="Proteomes" id="UP000484164">
    <property type="component" value="Unassembled WGS sequence"/>
</dbReference>
<reference evidence="1 2" key="1">
    <citation type="submission" date="2019-10" db="EMBL/GenBank/DDBJ databases">
        <title>Genome sequence of Phaeocystidibacter marisrubri JCM30614 (type strain).</title>
        <authorList>
            <person name="Bowman J.P."/>
        </authorList>
    </citation>
    <scope>NUCLEOTIDE SEQUENCE [LARGE SCALE GENOMIC DNA]</scope>
    <source>
        <strain evidence="1 2">JCM 30614</strain>
    </source>
</reference>
<dbReference type="EMBL" id="WBVQ01000001">
    <property type="protein sequence ID" value="KAB2817100.1"/>
    <property type="molecule type" value="Genomic_DNA"/>
</dbReference>
<gene>
    <name evidence="1" type="ORF">F8C82_01500</name>
</gene>